<protein>
    <submittedName>
        <fullName evidence="1">Uncharacterized protein</fullName>
    </submittedName>
</protein>
<dbReference type="AlphaFoldDB" id="A0AAV9GBS6"/>
<reference evidence="1" key="2">
    <citation type="submission" date="2023-05" db="EMBL/GenBank/DDBJ databases">
        <authorList>
            <consortium name="Lawrence Berkeley National Laboratory"/>
            <person name="Steindorff A."/>
            <person name="Hensen N."/>
            <person name="Bonometti L."/>
            <person name="Westerberg I."/>
            <person name="Brannstrom I.O."/>
            <person name="Guillou S."/>
            <person name="Cros-Aarteil S."/>
            <person name="Calhoun S."/>
            <person name="Haridas S."/>
            <person name="Kuo A."/>
            <person name="Mondo S."/>
            <person name="Pangilinan J."/>
            <person name="Riley R."/>
            <person name="Labutti K."/>
            <person name="Andreopoulos B."/>
            <person name="Lipzen A."/>
            <person name="Chen C."/>
            <person name="Yanf M."/>
            <person name="Daum C."/>
            <person name="Ng V."/>
            <person name="Clum A."/>
            <person name="Ohm R."/>
            <person name="Martin F."/>
            <person name="Silar P."/>
            <person name="Natvig D."/>
            <person name="Lalanne C."/>
            <person name="Gautier V."/>
            <person name="Ament-Velasquez S.L."/>
            <person name="Kruys A."/>
            <person name="Hutchinson M.I."/>
            <person name="Powell A.J."/>
            <person name="Barry K."/>
            <person name="Miller A.N."/>
            <person name="Grigoriev I.V."/>
            <person name="Debuchy R."/>
            <person name="Gladieux P."/>
            <person name="Thoren M.H."/>
            <person name="Johannesson H."/>
        </authorList>
    </citation>
    <scope>NUCLEOTIDE SEQUENCE</scope>
    <source>
        <strain evidence="1">PSN243</strain>
    </source>
</reference>
<gene>
    <name evidence="1" type="ORF">QBC34DRAFT_180445</name>
</gene>
<organism evidence="1 2">
    <name type="scientific">Podospora aff. communis PSN243</name>
    <dbReference type="NCBI Taxonomy" id="3040156"/>
    <lineage>
        <taxon>Eukaryota</taxon>
        <taxon>Fungi</taxon>
        <taxon>Dikarya</taxon>
        <taxon>Ascomycota</taxon>
        <taxon>Pezizomycotina</taxon>
        <taxon>Sordariomycetes</taxon>
        <taxon>Sordariomycetidae</taxon>
        <taxon>Sordariales</taxon>
        <taxon>Podosporaceae</taxon>
        <taxon>Podospora</taxon>
    </lineage>
</organism>
<keyword evidence="2" id="KW-1185">Reference proteome</keyword>
<proteinExistence type="predicted"/>
<dbReference type="Proteomes" id="UP001321760">
    <property type="component" value="Unassembled WGS sequence"/>
</dbReference>
<sequence length="220" mass="24622">MRNLFPQLHPTLDTMDFDQAAHSNENPVNEQVIGDHDPREFYAKHCASGSEGQAPGFEALAQRFKNFSSVSQDAAKLSSPPARWQLGHKHSNQFIPLNFNPEREVFHKDAMLLIKPRDDTPPLFVEVPSVFASPDYGASFIFAETLIEFGLEFILADVKKVHNPRGGRFQPIGMTTLYMKFANEDDPFFFNALVLGGSPSDVGAMVILGRPDIHHTRRAN</sequence>
<evidence type="ECO:0000313" key="2">
    <source>
        <dbReference type="Proteomes" id="UP001321760"/>
    </source>
</evidence>
<comment type="caution">
    <text evidence="1">The sequence shown here is derived from an EMBL/GenBank/DDBJ whole genome shotgun (WGS) entry which is preliminary data.</text>
</comment>
<name>A0AAV9GBS6_9PEZI</name>
<evidence type="ECO:0000313" key="1">
    <source>
        <dbReference type="EMBL" id="KAK4444637.1"/>
    </source>
</evidence>
<reference evidence="1" key="1">
    <citation type="journal article" date="2023" name="Mol. Phylogenet. Evol.">
        <title>Genome-scale phylogeny and comparative genomics of the fungal order Sordariales.</title>
        <authorList>
            <person name="Hensen N."/>
            <person name="Bonometti L."/>
            <person name="Westerberg I."/>
            <person name="Brannstrom I.O."/>
            <person name="Guillou S."/>
            <person name="Cros-Aarteil S."/>
            <person name="Calhoun S."/>
            <person name="Haridas S."/>
            <person name="Kuo A."/>
            <person name="Mondo S."/>
            <person name="Pangilinan J."/>
            <person name="Riley R."/>
            <person name="LaButti K."/>
            <person name="Andreopoulos B."/>
            <person name="Lipzen A."/>
            <person name="Chen C."/>
            <person name="Yan M."/>
            <person name="Daum C."/>
            <person name="Ng V."/>
            <person name="Clum A."/>
            <person name="Steindorff A."/>
            <person name="Ohm R.A."/>
            <person name="Martin F."/>
            <person name="Silar P."/>
            <person name="Natvig D.O."/>
            <person name="Lalanne C."/>
            <person name="Gautier V."/>
            <person name="Ament-Velasquez S.L."/>
            <person name="Kruys A."/>
            <person name="Hutchinson M.I."/>
            <person name="Powell A.J."/>
            <person name="Barry K."/>
            <person name="Miller A.N."/>
            <person name="Grigoriev I.V."/>
            <person name="Debuchy R."/>
            <person name="Gladieux P."/>
            <person name="Hiltunen Thoren M."/>
            <person name="Johannesson H."/>
        </authorList>
    </citation>
    <scope>NUCLEOTIDE SEQUENCE</scope>
    <source>
        <strain evidence="1">PSN243</strain>
    </source>
</reference>
<dbReference type="EMBL" id="MU865974">
    <property type="protein sequence ID" value="KAK4444637.1"/>
    <property type="molecule type" value="Genomic_DNA"/>
</dbReference>
<accession>A0AAV9GBS6</accession>